<keyword evidence="4" id="KW-1185">Reference proteome</keyword>
<dbReference type="STRING" id="871741.SAMN05192570_1737"/>
<dbReference type="OrthoDB" id="7207111at2"/>
<name>A0A1I6QE30_9CAUL</name>
<protein>
    <submittedName>
        <fullName evidence="3">Uncharacterized protein</fullName>
    </submittedName>
</protein>
<evidence type="ECO:0000256" key="2">
    <source>
        <dbReference type="SAM" id="SignalP"/>
    </source>
</evidence>
<feature type="chain" id="PRO_5011676880" evidence="2">
    <location>
        <begin position="24"/>
        <end position="141"/>
    </location>
</feature>
<feature type="region of interest" description="Disordered" evidence="1">
    <location>
        <begin position="26"/>
        <end position="48"/>
    </location>
</feature>
<proteinExistence type="predicted"/>
<feature type="signal peptide" evidence="2">
    <location>
        <begin position="1"/>
        <end position="23"/>
    </location>
</feature>
<dbReference type="AlphaFoldDB" id="A0A1I6QE30"/>
<dbReference type="Proteomes" id="UP000198788">
    <property type="component" value="Unassembled WGS sequence"/>
</dbReference>
<evidence type="ECO:0000313" key="3">
    <source>
        <dbReference type="EMBL" id="SFS50737.1"/>
    </source>
</evidence>
<accession>A0A1I6QE30</accession>
<reference evidence="4" key="1">
    <citation type="submission" date="2016-10" db="EMBL/GenBank/DDBJ databases">
        <authorList>
            <person name="Varghese N."/>
            <person name="Submissions S."/>
        </authorList>
    </citation>
    <scope>NUCLEOTIDE SEQUENCE [LARGE SCALE GENOMIC DNA]</scope>
    <source>
        <strain evidence="4">CGMCC 1.10683</strain>
    </source>
</reference>
<dbReference type="EMBL" id="FOZV01000003">
    <property type="protein sequence ID" value="SFS50737.1"/>
    <property type="molecule type" value="Genomic_DNA"/>
</dbReference>
<evidence type="ECO:0000313" key="4">
    <source>
        <dbReference type="Proteomes" id="UP000198788"/>
    </source>
</evidence>
<dbReference type="RefSeq" id="WP_092309028.1">
    <property type="nucleotide sequence ID" value="NZ_FOZV01000003.1"/>
</dbReference>
<evidence type="ECO:0000256" key="1">
    <source>
        <dbReference type="SAM" id="MobiDB-lite"/>
    </source>
</evidence>
<keyword evidence="2" id="KW-0732">Signal</keyword>
<sequence>MTRPTLAAAVFATLAFAAAPALAQEANAPERPGADAEPARAVEGPAPVIRSADERLTCRQIADEAAALSADMGGTPSGGGLGEIAKAGAAMLIPGAGLLFAGADALTREERERRQAEALAVQNRWFYLNGLYAGRRCLQGG</sequence>
<gene>
    <name evidence="3" type="ORF">SAMN05192570_1737</name>
</gene>
<organism evidence="3 4">
    <name type="scientific">Brevundimonas viscosa</name>
    <dbReference type="NCBI Taxonomy" id="871741"/>
    <lineage>
        <taxon>Bacteria</taxon>
        <taxon>Pseudomonadati</taxon>
        <taxon>Pseudomonadota</taxon>
        <taxon>Alphaproteobacteria</taxon>
        <taxon>Caulobacterales</taxon>
        <taxon>Caulobacteraceae</taxon>
        <taxon>Brevundimonas</taxon>
    </lineage>
</organism>